<dbReference type="RefSeq" id="WP_112375539.1">
    <property type="nucleotide sequence ID" value="NZ_CP069793.1"/>
</dbReference>
<dbReference type="AlphaFoldDB" id="A0A2X2JBW6"/>
<dbReference type="InterPro" id="IPR007372">
    <property type="entry name" value="Lipid/polyisoprenoid-bd_YceI"/>
</dbReference>
<protein>
    <submittedName>
        <fullName evidence="2">Uncharacterized conserved protein</fullName>
    </submittedName>
</protein>
<gene>
    <name evidence="2" type="primary">yceI</name>
    <name evidence="2" type="ORF">NCTC11343_03865</name>
</gene>
<reference evidence="2 3" key="1">
    <citation type="submission" date="2018-06" db="EMBL/GenBank/DDBJ databases">
        <authorList>
            <consortium name="Pathogen Informatics"/>
            <person name="Doyle S."/>
        </authorList>
    </citation>
    <scope>NUCLEOTIDE SEQUENCE [LARGE SCALE GENOMIC DNA]</scope>
    <source>
        <strain evidence="2 3">NCTC11343</strain>
    </source>
</reference>
<proteinExistence type="predicted"/>
<dbReference type="Proteomes" id="UP000251241">
    <property type="component" value="Unassembled WGS sequence"/>
</dbReference>
<sequence>MNKFFQILAVAVLMVNVAVAQVKWSADPAHTNARFDVKHLGISFVDGEFTKVEGTVETPTGTSFNNAKVNFSIDVNSIDTRIAARDNHLKTDDFFAAEKFPKMTLKSISFKNAKVKGKYVMIADLTIRDVTKKVTFEVIQNGGIITDPWGKTRAGFTAKTKINRQDFGMKYNDKLPSGVEADASDVDIIVNTELVLN</sequence>
<feature type="domain" description="Lipid/polyisoprenoid-binding YceI-like" evidence="1">
    <location>
        <begin position="23"/>
        <end position="195"/>
    </location>
</feature>
<dbReference type="Pfam" id="PF04264">
    <property type="entry name" value="YceI"/>
    <property type="match status" value="1"/>
</dbReference>
<dbReference type="SMART" id="SM00867">
    <property type="entry name" value="YceI"/>
    <property type="match status" value="1"/>
</dbReference>
<dbReference type="PANTHER" id="PTHR34406:SF1">
    <property type="entry name" value="PROTEIN YCEI"/>
    <property type="match status" value="1"/>
</dbReference>
<dbReference type="EMBL" id="UAUU01000011">
    <property type="protein sequence ID" value="SPZ91822.1"/>
    <property type="molecule type" value="Genomic_DNA"/>
</dbReference>
<organism evidence="2 3">
    <name type="scientific">Sphingobacterium multivorum</name>
    <dbReference type="NCBI Taxonomy" id="28454"/>
    <lineage>
        <taxon>Bacteria</taxon>
        <taxon>Pseudomonadati</taxon>
        <taxon>Bacteroidota</taxon>
        <taxon>Sphingobacteriia</taxon>
        <taxon>Sphingobacteriales</taxon>
        <taxon>Sphingobacteriaceae</taxon>
        <taxon>Sphingobacterium</taxon>
    </lineage>
</organism>
<dbReference type="PANTHER" id="PTHR34406">
    <property type="entry name" value="PROTEIN YCEI"/>
    <property type="match status" value="1"/>
</dbReference>
<dbReference type="InterPro" id="IPR036761">
    <property type="entry name" value="TTHA0802/YceI-like_sf"/>
</dbReference>
<evidence type="ECO:0000259" key="1">
    <source>
        <dbReference type="SMART" id="SM00867"/>
    </source>
</evidence>
<name>A0A2X2JBW6_SPHMU</name>
<dbReference type="SUPFAM" id="SSF101874">
    <property type="entry name" value="YceI-like"/>
    <property type="match status" value="1"/>
</dbReference>
<dbReference type="Gene3D" id="2.40.128.110">
    <property type="entry name" value="Lipid/polyisoprenoid-binding, YceI-like"/>
    <property type="match status" value="1"/>
</dbReference>
<accession>A0A2X2JBW6</accession>
<evidence type="ECO:0000313" key="3">
    <source>
        <dbReference type="Proteomes" id="UP000251241"/>
    </source>
</evidence>
<evidence type="ECO:0000313" key="2">
    <source>
        <dbReference type="EMBL" id="SPZ91822.1"/>
    </source>
</evidence>
<dbReference type="GeneID" id="97182342"/>